<dbReference type="Pfam" id="PF01494">
    <property type="entry name" value="FAD_binding_3"/>
    <property type="match status" value="1"/>
</dbReference>
<evidence type="ECO:0000313" key="7">
    <source>
        <dbReference type="Proteomes" id="UP001596112"/>
    </source>
</evidence>
<reference evidence="7" key="1">
    <citation type="journal article" date="2019" name="Int. J. Syst. Evol. Microbiol.">
        <title>The Global Catalogue of Microorganisms (GCM) 10K type strain sequencing project: providing services to taxonomists for standard genome sequencing and annotation.</title>
        <authorList>
            <consortium name="The Broad Institute Genomics Platform"/>
            <consortium name="The Broad Institute Genome Sequencing Center for Infectious Disease"/>
            <person name="Wu L."/>
            <person name="Ma J."/>
        </authorList>
    </citation>
    <scope>NUCLEOTIDE SEQUENCE [LARGE SCALE GENOMIC DNA]</scope>
    <source>
        <strain evidence="7">JCM 9918</strain>
    </source>
</reference>
<evidence type="ECO:0000256" key="4">
    <source>
        <dbReference type="SAM" id="MobiDB-lite"/>
    </source>
</evidence>
<evidence type="ECO:0000256" key="2">
    <source>
        <dbReference type="ARBA" id="ARBA00022827"/>
    </source>
</evidence>
<keyword evidence="2" id="KW-0274">FAD</keyword>
<evidence type="ECO:0000256" key="3">
    <source>
        <dbReference type="ARBA" id="ARBA00023002"/>
    </source>
</evidence>
<accession>A0ABW1B4I3</accession>
<dbReference type="Proteomes" id="UP001596112">
    <property type="component" value="Unassembled WGS sequence"/>
</dbReference>
<organism evidence="6 7">
    <name type="scientific">Streptomyces heilongjiangensis</name>
    <dbReference type="NCBI Taxonomy" id="945052"/>
    <lineage>
        <taxon>Bacteria</taxon>
        <taxon>Bacillati</taxon>
        <taxon>Actinomycetota</taxon>
        <taxon>Actinomycetes</taxon>
        <taxon>Kitasatosporales</taxon>
        <taxon>Streptomycetaceae</taxon>
        <taxon>Streptomyces</taxon>
    </lineage>
</organism>
<comment type="caution">
    <text evidence="6">The sequence shown here is derived from an EMBL/GenBank/DDBJ whole genome shotgun (WGS) entry which is preliminary data.</text>
</comment>
<dbReference type="PANTHER" id="PTHR46720:SF3">
    <property type="entry name" value="FAD-BINDING DOMAIN-CONTAINING PROTEIN-RELATED"/>
    <property type="match status" value="1"/>
</dbReference>
<sequence length="141" mass="15268">MPFAGRGSCSPDPEPPLRSYAAGRVARVGDAAHAMTPHLGQGACQALEDAVVLADRADASDGLHEYDLLRRPRTQYVARRSRLVGRVAQWSSRGAVALRDGLVRAAPADAFQKSLKPLVDWSPPACEDRRPEWPCEGRGPE</sequence>
<dbReference type="RefSeq" id="WP_272168165.1">
    <property type="nucleotide sequence ID" value="NZ_JAQOSL010000002.1"/>
</dbReference>
<keyword evidence="6" id="KW-0503">Monooxygenase</keyword>
<dbReference type="InterPro" id="IPR036188">
    <property type="entry name" value="FAD/NAD-bd_sf"/>
</dbReference>
<feature type="compositionally biased region" description="Basic and acidic residues" evidence="4">
    <location>
        <begin position="126"/>
        <end position="141"/>
    </location>
</feature>
<keyword evidence="7" id="KW-1185">Reference proteome</keyword>
<dbReference type="Gene3D" id="3.50.50.60">
    <property type="entry name" value="FAD/NAD(P)-binding domain"/>
    <property type="match status" value="1"/>
</dbReference>
<evidence type="ECO:0000256" key="1">
    <source>
        <dbReference type="ARBA" id="ARBA00022630"/>
    </source>
</evidence>
<dbReference type="EMBL" id="JBHSNZ010000005">
    <property type="protein sequence ID" value="MFC5807580.1"/>
    <property type="molecule type" value="Genomic_DNA"/>
</dbReference>
<name>A0ABW1B4I3_9ACTN</name>
<feature type="domain" description="FAD-binding" evidence="5">
    <location>
        <begin position="18"/>
        <end position="55"/>
    </location>
</feature>
<evidence type="ECO:0000259" key="5">
    <source>
        <dbReference type="Pfam" id="PF01494"/>
    </source>
</evidence>
<keyword evidence="3" id="KW-0560">Oxidoreductase</keyword>
<dbReference type="InterPro" id="IPR002938">
    <property type="entry name" value="FAD-bd"/>
</dbReference>
<keyword evidence="1" id="KW-0285">Flavoprotein</keyword>
<feature type="region of interest" description="Disordered" evidence="4">
    <location>
        <begin position="122"/>
        <end position="141"/>
    </location>
</feature>
<dbReference type="PANTHER" id="PTHR46720">
    <property type="entry name" value="HYDROXYLASE, PUTATIVE (AFU_ORTHOLOGUE AFUA_3G01460)-RELATED"/>
    <property type="match status" value="1"/>
</dbReference>
<protein>
    <submittedName>
        <fullName evidence="6">FAD-dependent monooxygenase</fullName>
    </submittedName>
</protein>
<gene>
    <name evidence="6" type="ORF">ACFQGO_08660</name>
</gene>
<evidence type="ECO:0000313" key="6">
    <source>
        <dbReference type="EMBL" id="MFC5807580.1"/>
    </source>
</evidence>
<dbReference type="InterPro" id="IPR051104">
    <property type="entry name" value="FAD_monoxygenase"/>
</dbReference>
<dbReference type="SUPFAM" id="SSF51905">
    <property type="entry name" value="FAD/NAD(P)-binding domain"/>
    <property type="match status" value="1"/>
</dbReference>
<dbReference type="GO" id="GO:0004497">
    <property type="term" value="F:monooxygenase activity"/>
    <property type="evidence" value="ECO:0007669"/>
    <property type="project" value="UniProtKB-KW"/>
</dbReference>
<proteinExistence type="predicted"/>